<dbReference type="Proteomes" id="UP000604825">
    <property type="component" value="Unassembled WGS sequence"/>
</dbReference>
<keyword evidence="10" id="KW-1185">Reference proteome</keyword>
<dbReference type="GO" id="GO:0005874">
    <property type="term" value="C:microtubule"/>
    <property type="evidence" value="ECO:0007669"/>
    <property type="project" value="UniProtKB-KW"/>
</dbReference>
<dbReference type="PANTHER" id="PTHR31358:SF30">
    <property type="entry name" value="PROTEIN WVD2-LIKE 4"/>
    <property type="match status" value="1"/>
</dbReference>
<keyword evidence="6" id="KW-0175">Coiled coil</keyword>
<feature type="compositionally biased region" description="Low complexity" evidence="7">
    <location>
        <begin position="28"/>
        <end position="76"/>
    </location>
</feature>
<feature type="coiled-coil region" evidence="6">
    <location>
        <begin position="258"/>
        <end position="288"/>
    </location>
</feature>
<feature type="compositionally biased region" description="Basic and acidic residues" evidence="7">
    <location>
        <begin position="198"/>
        <end position="208"/>
    </location>
</feature>
<evidence type="ECO:0000256" key="3">
    <source>
        <dbReference type="ARBA" id="ARBA00022490"/>
    </source>
</evidence>
<evidence type="ECO:0000256" key="4">
    <source>
        <dbReference type="ARBA" id="ARBA00022701"/>
    </source>
</evidence>
<keyword evidence="3" id="KW-0963">Cytoplasm</keyword>
<comment type="caution">
    <text evidence="9">The sequence shown here is derived from an EMBL/GenBank/DDBJ whole genome shotgun (WGS) entry which is preliminary data.</text>
</comment>
<dbReference type="Pfam" id="PF06886">
    <property type="entry name" value="TPX2"/>
    <property type="match status" value="1"/>
</dbReference>
<feature type="domain" description="TPX2 C-terminal" evidence="8">
    <location>
        <begin position="243"/>
        <end position="317"/>
    </location>
</feature>
<sequence length="461" mass="47167">MEEGAAAAESGIEGEGYVVVKAAAEVEGGPAAGDRGDLAAPAEDAAPAGSEDAAPAPAVTAADEAAAAPAKAPAKKGGSGDAAGARKAKPQNGRVPAATAASSAAPRGKKPGVLSQSASIPARVATAATAAAKKAAAAVAPPKQAKGAVANGSEAAAGQASEKKAISARTPVARRSMPVKSGSVDAAAPNDAVPTVQEEQHENTDKPMKQTQPGKTEDDVRSTTSSTNTPRAAARKSAAAAGFSFRLEERAEKRKEFFQKLEEKIHAKELEKTNLQEKSKESQEAEIKLLRKSLTFKATPMPSFYKEQPPKVEFKKIPPTRARSPKLGRHKPANSATAASADGSVSCESPRSTVNSGKVNEVMENNKPRVPAGKPVQRPVTKAPSQASATTKAEARPVVTKPKISNSKPKISRAKVAQAQETPVEVPPSEPSAPEELVVGEATGPDLAAQLVPSNEVPVHG</sequence>
<protein>
    <recommendedName>
        <fullName evidence="8">TPX2 C-terminal domain-containing protein</fullName>
    </recommendedName>
</protein>
<evidence type="ECO:0000313" key="9">
    <source>
        <dbReference type="EMBL" id="CAD6253495.1"/>
    </source>
</evidence>
<proteinExistence type="inferred from homology"/>
<evidence type="ECO:0000313" key="10">
    <source>
        <dbReference type="Proteomes" id="UP000604825"/>
    </source>
</evidence>
<evidence type="ECO:0000256" key="7">
    <source>
        <dbReference type="SAM" id="MobiDB-lite"/>
    </source>
</evidence>
<organism evidence="9 10">
    <name type="scientific">Miscanthus lutarioriparius</name>
    <dbReference type="NCBI Taxonomy" id="422564"/>
    <lineage>
        <taxon>Eukaryota</taxon>
        <taxon>Viridiplantae</taxon>
        <taxon>Streptophyta</taxon>
        <taxon>Embryophyta</taxon>
        <taxon>Tracheophyta</taxon>
        <taxon>Spermatophyta</taxon>
        <taxon>Magnoliopsida</taxon>
        <taxon>Liliopsida</taxon>
        <taxon>Poales</taxon>
        <taxon>Poaceae</taxon>
        <taxon>PACMAD clade</taxon>
        <taxon>Panicoideae</taxon>
        <taxon>Andropogonodae</taxon>
        <taxon>Andropogoneae</taxon>
        <taxon>Saccharinae</taxon>
        <taxon>Miscanthus</taxon>
    </lineage>
</organism>
<evidence type="ECO:0000256" key="1">
    <source>
        <dbReference type="ARBA" id="ARBA00004245"/>
    </source>
</evidence>
<gene>
    <name evidence="9" type="ORF">NCGR_LOCUS37120</name>
</gene>
<evidence type="ECO:0000259" key="8">
    <source>
        <dbReference type="Pfam" id="PF06886"/>
    </source>
</evidence>
<accession>A0A811Q5I8</accession>
<comment type="similarity">
    <text evidence="2">Belongs to the TPX2 family.</text>
</comment>
<feature type="compositionally biased region" description="Basic residues" evidence="7">
    <location>
        <begin position="323"/>
        <end position="332"/>
    </location>
</feature>
<feature type="region of interest" description="Disordered" evidence="7">
    <location>
        <begin position="28"/>
        <end position="245"/>
    </location>
</feature>
<dbReference type="InterPro" id="IPR027329">
    <property type="entry name" value="TPX2_C"/>
</dbReference>
<evidence type="ECO:0000256" key="5">
    <source>
        <dbReference type="ARBA" id="ARBA00023212"/>
    </source>
</evidence>
<feature type="compositionally biased region" description="Polar residues" evidence="7">
    <location>
        <begin position="346"/>
        <end position="358"/>
    </location>
</feature>
<feature type="compositionally biased region" description="Low complexity" evidence="7">
    <location>
        <begin position="231"/>
        <end position="241"/>
    </location>
</feature>
<dbReference type="GO" id="GO:0008017">
    <property type="term" value="F:microtubule binding"/>
    <property type="evidence" value="ECO:0007669"/>
    <property type="project" value="InterPro"/>
</dbReference>
<reference evidence="9" key="1">
    <citation type="submission" date="2020-10" db="EMBL/GenBank/DDBJ databases">
        <authorList>
            <person name="Han B."/>
            <person name="Lu T."/>
            <person name="Zhao Q."/>
            <person name="Huang X."/>
            <person name="Zhao Y."/>
        </authorList>
    </citation>
    <scope>NUCLEOTIDE SEQUENCE</scope>
</reference>
<feature type="region of interest" description="Disordered" evidence="7">
    <location>
        <begin position="301"/>
        <end position="461"/>
    </location>
</feature>
<dbReference type="OrthoDB" id="1939285at2759"/>
<comment type="subcellular location">
    <subcellularLocation>
        <location evidence="1">Cytoplasm</location>
        <location evidence="1">Cytoskeleton</location>
    </subcellularLocation>
</comment>
<keyword evidence="4" id="KW-0493">Microtubule</keyword>
<dbReference type="PANTHER" id="PTHR31358">
    <property type="entry name" value="PROTEIN WVD2-LIKE 4"/>
    <property type="match status" value="1"/>
</dbReference>
<dbReference type="EMBL" id="CAJGYO010000009">
    <property type="protein sequence ID" value="CAD6253495.1"/>
    <property type="molecule type" value="Genomic_DNA"/>
</dbReference>
<dbReference type="InterPro" id="IPR044833">
    <property type="entry name" value="WDL5/6"/>
</dbReference>
<evidence type="ECO:0000256" key="6">
    <source>
        <dbReference type="SAM" id="Coils"/>
    </source>
</evidence>
<keyword evidence="5" id="KW-0206">Cytoskeleton</keyword>
<evidence type="ECO:0000256" key="2">
    <source>
        <dbReference type="ARBA" id="ARBA00005885"/>
    </source>
</evidence>
<name>A0A811Q5I8_9POAL</name>
<feature type="compositionally biased region" description="Low complexity" evidence="7">
    <location>
        <begin position="121"/>
        <end position="150"/>
    </location>
</feature>
<dbReference type="AlphaFoldDB" id="A0A811Q5I8"/>